<evidence type="ECO:0000313" key="10">
    <source>
        <dbReference type="Proteomes" id="UP000625033"/>
    </source>
</evidence>
<evidence type="ECO:0000256" key="2">
    <source>
        <dbReference type="ARBA" id="ARBA00005046"/>
    </source>
</evidence>
<evidence type="ECO:0000256" key="4">
    <source>
        <dbReference type="ARBA" id="ARBA00022505"/>
    </source>
</evidence>
<proteinExistence type="inferred from homology"/>
<evidence type="ECO:0000259" key="8">
    <source>
        <dbReference type="SMART" id="SM00852"/>
    </source>
</evidence>
<dbReference type="Gene3D" id="3.40.980.10">
    <property type="entry name" value="MoaB/Mog-like domain"/>
    <property type="match status" value="1"/>
</dbReference>
<keyword evidence="7" id="KW-0479">Metal-binding</keyword>
<evidence type="ECO:0000256" key="3">
    <source>
        <dbReference type="ARBA" id="ARBA00010763"/>
    </source>
</evidence>
<reference evidence="9" key="1">
    <citation type="submission" date="2020-11" db="EMBL/GenBank/DDBJ databases">
        <title>Sequencing the genomes of 1000 actinobacteria strains.</title>
        <authorList>
            <person name="Klenk H.-P."/>
        </authorList>
    </citation>
    <scope>NUCLEOTIDE SEQUENCE</scope>
    <source>
        <strain evidence="9">DSM 26152</strain>
    </source>
</reference>
<dbReference type="Pfam" id="PF03454">
    <property type="entry name" value="MoeA_C"/>
    <property type="match status" value="1"/>
</dbReference>
<keyword evidence="7" id="KW-0460">Magnesium</keyword>
<keyword evidence="5 7" id="KW-0501">Molybdenum cofactor biosynthesis</keyword>
<dbReference type="SUPFAM" id="SSF53218">
    <property type="entry name" value="Molybdenum cofactor biosynthesis proteins"/>
    <property type="match status" value="1"/>
</dbReference>
<comment type="caution">
    <text evidence="9">The sequence shown here is derived from an EMBL/GenBank/DDBJ whole genome shotgun (WGS) entry which is preliminary data.</text>
</comment>
<dbReference type="GO" id="GO:0046872">
    <property type="term" value="F:metal ion binding"/>
    <property type="evidence" value="ECO:0007669"/>
    <property type="project" value="UniProtKB-UniRule"/>
</dbReference>
<evidence type="ECO:0000256" key="5">
    <source>
        <dbReference type="ARBA" id="ARBA00023150"/>
    </source>
</evidence>
<dbReference type="EC" id="2.10.1.1" evidence="7"/>
<feature type="domain" description="MoaB/Mog" evidence="8">
    <location>
        <begin position="207"/>
        <end position="353"/>
    </location>
</feature>
<dbReference type="SMART" id="SM00852">
    <property type="entry name" value="MoCF_biosynth"/>
    <property type="match status" value="1"/>
</dbReference>
<dbReference type="InterPro" id="IPR005110">
    <property type="entry name" value="MoeA_linker/N"/>
</dbReference>
<dbReference type="Pfam" id="PF03453">
    <property type="entry name" value="MoeA_N"/>
    <property type="match status" value="1"/>
</dbReference>
<accession>A0A931DBP3</accession>
<gene>
    <name evidence="9" type="ORF">IW252_000557</name>
</gene>
<comment type="pathway">
    <text evidence="2 7">Cofactor biosynthesis; molybdopterin biosynthesis.</text>
</comment>
<dbReference type="InterPro" id="IPR038987">
    <property type="entry name" value="MoeA-like"/>
</dbReference>
<keyword evidence="7 9" id="KW-0808">Transferase</keyword>
<comment type="function">
    <text evidence="1 7">Catalyzes the insertion of molybdate into adenylated molybdopterin with the concomitant release of AMP.</text>
</comment>
<dbReference type="PANTHER" id="PTHR10192">
    <property type="entry name" value="MOLYBDOPTERIN BIOSYNTHESIS PROTEIN"/>
    <property type="match status" value="1"/>
</dbReference>
<dbReference type="Gene3D" id="2.170.190.11">
    <property type="entry name" value="Molybdopterin biosynthesis moea protein, domain 3"/>
    <property type="match status" value="1"/>
</dbReference>
<keyword evidence="4 7" id="KW-0500">Molybdenum</keyword>
<comment type="cofactor">
    <cofactor evidence="7">
        <name>Mg(2+)</name>
        <dbReference type="ChEBI" id="CHEBI:18420"/>
    </cofactor>
</comment>
<comment type="similarity">
    <text evidence="3 7">Belongs to the MoeA family.</text>
</comment>
<evidence type="ECO:0000256" key="6">
    <source>
        <dbReference type="ARBA" id="ARBA00047317"/>
    </source>
</evidence>
<comment type="catalytic activity">
    <reaction evidence="6">
        <text>adenylyl-molybdopterin + molybdate = Mo-molybdopterin + AMP + H(+)</text>
        <dbReference type="Rhea" id="RHEA:35047"/>
        <dbReference type="ChEBI" id="CHEBI:15378"/>
        <dbReference type="ChEBI" id="CHEBI:36264"/>
        <dbReference type="ChEBI" id="CHEBI:62727"/>
        <dbReference type="ChEBI" id="CHEBI:71302"/>
        <dbReference type="ChEBI" id="CHEBI:456215"/>
        <dbReference type="EC" id="2.10.1.1"/>
    </reaction>
</comment>
<dbReference type="GO" id="GO:0005829">
    <property type="term" value="C:cytosol"/>
    <property type="evidence" value="ECO:0007669"/>
    <property type="project" value="TreeGrafter"/>
</dbReference>
<organism evidence="9 10">
    <name type="scientific">Zhihengliuella flava</name>
    <dbReference type="NCBI Taxonomy" id="1285193"/>
    <lineage>
        <taxon>Bacteria</taxon>
        <taxon>Bacillati</taxon>
        <taxon>Actinomycetota</taxon>
        <taxon>Actinomycetes</taxon>
        <taxon>Micrococcales</taxon>
        <taxon>Micrococcaceae</taxon>
        <taxon>Zhihengliuella</taxon>
    </lineage>
</organism>
<protein>
    <recommendedName>
        <fullName evidence="7">Molybdopterin molybdenumtransferase</fullName>
        <ecNumber evidence="7">2.10.1.1</ecNumber>
    </recommendedName>
</protein>
<dbReference type="InterPro" id="IPR036425">
    <property type="entry name" value="MoaB/Mog-like_dom_sf"/>
</dbReference>
<dbReference type="RefSeq" id="WP_196835187.1">
    <property type="nucleotide sequence ID" value="NZ_JADOTZ010000001.1"/>
</dbReference>
<dbReference type="SUPFAM" id="SSF63882">
    <property type="entry name" value="MoeA N-terminal region -like"/>
    <property type="match status" value="1"/>
</dbReference>
<dbReference type="InterPro" id="IPR001453">
    <property type="entry name" value="MoaB/Mog_dom"/>
</dbReference>
<keyword evidence="10" id="KW-1185">Reference proteome</keyword>
<dbReference type="AlphaFoldDB" id="A0A931DBP3"/>
<dbReference type="PANTHER" id="PTHR10192:SF5">
    <property type="entry name" value="GEPHYRIN"/>
    <property type="match status" value="1"/>
</dbReference>
<dbReference type="Gene3D" id="3.90.105.10">
    <property type="entry name" value="Molybdopterin biosynthesis moea protein, domain 2"/>
    <property type="match status" value="1"/>
</dbReference>
<evidence type="ECO:0000256" key="7">
    <source>
        <dbReference type="RuleBase" id="RU365090"/>
    </source>
</evidence>
<evidence type="ECO:0000313" key="9">
    <source>
        <dbReference type="EMBL" id="MBG6083790.1"/>
    </source>
</evidence>
<dbReference type="EMBL" id="JADOTZ010000001">
    <property type="protein sequence ID" value="MBG6083790.1"/>
    <property type="molecule type" value="Genomic_DNA"/>
</dbReference>
<dbReference type="NCBIfam" id="NF045515">
    <property type="entry name" value="Glp_gephyrin"/>
    <property type="match status" value="1"/>
</dbReference>
<dbReference type="GO" id="GO:0061599">
    <property type="term" value="F:molybdopterin molybdotransferase activity"/>
    <property type="evidence" value="ECO:0007669"/>
    <property type="project" value="UniProtKB-UniRule"/>
</dbReference>
<dbReference type="Proteomes" id="UP000625033">
    <property type="component" value="Unassembled WGS sequence"/>
</dbReference>
<evidence type="ECO:0000256" key="1">
    <source>
        <dbReference type="ARBA" id="ARBA00002901"/>
    </source>
</evidence>
<dbReference type="InterPro" id="IPR036135">
    <property type="entry name" value="MoeA_linker/N_sf"/>
</dbReference>
<dbReference type="InterPro" id="IPR036688">
    <property type="entry name" value="MoeA_C_domain_IV_sf"/>
</dbReference>
<dbReference type="InterPro" id="IPR005111">
    <property type="entry name" value="MoeA_C_domain_IV"/>
</dbReference>
<sequence>MTEVSRFRRSVTEHRAAVAELMGRVAARSETLPLRAALGRVLAEDVAAPIDLPPFDNSQMDGYAVRAADLASSEAGARVGLAVARPIAAGTDPAPLAPGTAAPIMTGAALPDGAELVVPIEAAVPETFPAFVVDVGVEYDAGSRVSLPGIGSVGASGAGQYVRRAGSDVGVGARVMAAGERVSARHVGLAAALGLTELPVVAPLRALVIATGEEIVDPGTAPEQGLAPGQIYESNSAMLVAALAEAGAEAVGLRVTSDAPEVFWAQLGEAARRHTPDLILTSGGISAGAYEVVKLALAEAGVEFGAVAMQPGGPQGAGVIELDGHGVPVVAFPGNPVSSYVSFEMFVRPVLAERFGAAPRRRQRARLKAETDSPPGKLQLRRARLTDVAADPAELPSVELLGGPGSHLMYPLAAANALVLVEESTTHVGSGAMVDTLVIGE</sequence>
<dbReference type="Pfam" id="PF00994">
    <property type="entry name" value="MoCF_biosynth"/>
    <property type="match status" value="1"/>
</dbReference>
<name>A0A931DBP3_9MICC</name>
<dbReference type="SUPFAM" id="SSF63867">
    <property type="entry name" value="MoeA C-terminal domain-like"/>
    <property type="match status" value="1"/>
</dbReference>
<dbReference type="Gene3D" id="2.40.340.10">
    <property type="entry name" value="MoeA, C-terminal, domain IV"/>
    <property type="match status" value="1"/>
</dbReference>
<dbReference type="GO" id="GO:0006777">
    <property type="term" value="P:Mo-molybdopterin cofactor biosynthetic process"/>
    <property type="evidence" value="ECO:0007669"/>
    <property type="project" value="UniProtKB-UniRule"/>
</dbReference>
<dbReference type="CDD" id="cd00887">
    <property type="entry name" value="MoeA"/>
    <property type="match status" value="1"/>
</dbReference>